<evidence type="ECO:0000313" key="3">
    <source>
        <dbReference type="Proteomes" id="UP000027451"/>
    </source>
</evidence>
<sequence length="161" mass="18118">MTDELLVSLFYAAQGDITQFRIKARALLAAGASEGQASRERFEAHQGGNIEKRANGDYARWRDQNDWQLWQAAERSAADELAALRERIAGMEKDADAGKDRRFEIRQGGMTVAATEGPGVDAYRDAVHYFWQYQQDATEDEPVEMVELTTVMRIDTAEKQG</sequence>
<dbReference type="Proteomes" id="UP000027451">
    <property type="component" value="Unassembled WGS sequence"/>
</dbReference>
<keyword evidence="3" id="KW-1185">Reference proteome</keyword>
<reference evidence="2 3" key="1">
    <citation type="submission" date="2014-03" db="EMBL/GenBank/DDBJ databases">
        <title>Draft Genome Sequences of Four Burkholderia Strains.</title>
        <authorList>
            <person name="Liu X.Y."/>
            <person name="Li C.X."/>
            <person name="Xu J.H."/>
        </authorList>
    </citation>
    <scope>NUCLEOTIDE SEQUENCE [LARGE SCALE GENOMIC DNA]</scope>
    <source>
        <strain evidence="2 3">OP-1</strain>
    </source>
</reference>
<evidence type="ECO:0000256" key="1">
    <source>
        <dbReference type="SAM" id="Coils"/>
    </source>
</evidence>
<accession>A0A656Q9Q9</accession>
<evidence type="ECO:0000313" key="2">
    <source>
        <dbReference type="EMBL" id="KDR25477.1"/>
    </source>
</evidence>
<name>A0A656Q9Q9_9BURK</name>
<comment type="caution">
    <text evidence="2">The sequence shown here is derived from an EMBL/GenBank/DDBJ whole genome shotgun (WGS) entry which is preliminary data.</text>
</comment>
<dbReference type="EMBL" id="JFHD01000047">
    <property type="protein sequence ID" value="KDR25477.1"/>
    <property type="molecule type" value="Genomic_DNA"/>
</dbReference>
<feature type="coiled-coil region" evidence="1">
    <location>
        <begin position="74"/>
        <end position="101"/>
    </location>
</feature>
<organism evidence="2 3">
    <name type="scientific">Caballeronia zhejiangensis</name>
    <dbReference type="NCBI Taxonomy" id="871203"/>
    <lineage>
        <taxon>Bacteria</taxon>
        <taxon>Pseudomonadati</taxon>
        <taxon>Pseudomonadota</taxon>
        <taxon>Betaproteobacteria</taxon>
        <taxon>Burkholderiales</taxon>
        <taxon>Burkholderiaceae</taxon>
        <taxon>Caballeronia</taxon>
    </lineage>
</organism>
<proteinExistence type="predicted"/>
<gene>
    <name evidence="2" type="ORF">BG60_28485</name>
</gene>
<protein>
    <submittedName>
        <fullName evidence="2">Uncharacterized protein</fullName>
    </submittedName>
</protein>
<dbReference type="AlphaFoldDB" id="A0A656Q9Q9"/>
<dbReference type="RefSeq" id="WP_034474047.1">
    <property type="nucleotide sequence ID" value="NZ_JFHD01000047.1"/>
</dbReference>
<keyword evidence="1" id="KW-0175">Coiled coil</keyword>